<dbReference type="AlphaFoldDB" id="A0A2K8U3H8"/>
<name>A0A2K8U3H8_9GAMM</name>
<dbReference type="OrthoDB" id="580930at2"/>
<feature type="region of interest" description="Disordered" evidence="1">
    <location>
        <begin position="101"/>
        <end position="129"/>
    </location>
</feature>
<keyword evidence="3" id="KW-1185">Reference proteome</keyword>
<dbReference type="RefSeq" id="WP_100917780.1">
    <property type="nucleotide sequence ID" value="NZ_CP020370.1"/>
</dbReference>
<accession>A0A2K8U3H8</accession>
<gene>
    <name evidence="2" type="ORF">THSYN_02645</name>
</gene>
<protein>
    <submittedName>
        <fullName evidence="2">Uncharacterized protein</fullName>
    </submittedName>
</protein>
<proteinExistence type="predicted"/>
<dbReference type="EMBL" id="CP020370">
    <property type="protein sequence ID" value="AUB79969.1"/>
    <property type="molecule type" value="Genomic_DNA"/>
</dbReference>
<sequence>MTNQHHGSRFLPMPRVPHALLALPLCSALSLAPGSGRSAPASVAGIDFDTDNVTTSTDIVSGGYDTNHGTALHSGTSPSWTIPDSLGTRFLVPTFQSTYSADSATTGRPGSAVTLGHDANFPPTSGNPRDAIQLAWSDGKGLANLPGPDLAIFEAATSEAFGARLYLDTLGWTNWRYTPDHEVYSTDNDATATLIDFDDFNDFDVLTDWPDAVVTAIQICNLLIDDLVDTQIEGTLGKGTVHFGGTTGYLPGRYSSSQDKWVPFESTKFDPDIQYVVGLHDLVAGSGGIIPPAPFTLPLSPLFAPATQAAAPAPAPLALLVPFLVWPWWQAYGRRNLIGSRPDIKRAGCGVVGPHSGPYGESAAMLCGASAAGRGPRQFARSRRG</sequence>
<reference evidence="2 3" key="1">
    <citation type="submission" date="2017-03" db="EMBL/GenBank/DDBJ databases">
        <title>Complete genome sequence of Candidatus 'Thiodictyon syntrophicum' sp. nov. strain Cad16T, a photolithoautotroph purple sulfur bacterium isolated from an alpine meromictic lake.</title>
        <authorList>
            <person name="Luedin S.M."/>
            <person name="Pothier J.F."/>
            <person name="Danza F."/>
            <person name="Storelli N."/>
            <person name="Wittwer M."/>
            <person name="Tonolla M."/>
        </authorList>
    </citation>
    <scope>NUCLEOTIDE SEQUENCE [LARGE SCALE GENOMIC DNA]</scope>
    <source>
        <strain evidence="2 3">Cad16T</strain>
    </source>
</reference>
<evidence type="ECO:0000313" key="3">
    <source>
        <dbReference type="Proteomes" id="UP000232638"/>
    </source>
</evidence>
<dbReference type="Proteomes" id="UP000232638">
    <property type="component" value="Chromosome"/>
</dbReference>
<evidence type="ECO:0000256" key="1">
    <source>
        <dbReference type="SAM" id="MobiDB-lite"/>
    </source>
</evidence>
<organism evidence="2 3">
    <name type="scientific">Candidatus Thiodictyon syntrophicum</name>
    <dbReference type="NCBI Taxonomy" id="1166950"/>
    <lineage>
        <taxon>Bacteria</taxon>
        <taxon>Pseudomonadati</taxon>
        <taxon>Pseudomonadota</taxon>
        <taxon>Gammaproteobacteria</taxon>
        <taxon>Chromatiales</taxon>
        <taxon>Chromatiaceae</taxon>
        <taxon>Thiodictyon</taxon>
    </lineage>
</organism>
<dbReference type="KEGG" id="tsy:THSYN_02645"/>
<evidence type="ECO:0000313" key="2">
    <source>
        <dbReference type="EMBL" id="AUB79969.1"/>
    </source>
</evidence>